<comment type="caution">
    <text evidence="1">The sequence shown here is derived from an EMBL/GenBank/DDBJ whole genome shotgun (WGS) entry which is preliminary data.</text>
</comment>
<dbReference type="RefSeq" id="WP_134436023.1">
    <property type="nucleotide sequence ID" value="NZ_SOML01000004.1"/>
</dbReference>
<name>A0A4Y8L6L2_9BACT</name>
<dbReference type="EMBL" id="SOML01000004">
    <property type="protein sequence ID" value="TFD96700.1"/>
    <property type="molecule type" value="Genomic_DNA"/>
</dbReference>
<protein>
    <submittedName>
        <fullName evidence="1">Uncharacterized protein</fullName>
    </submittedName>
</protein>
<proteinExistence type="predicted"/>
<sequence>MSELVTYTQAQRLKKLGFNRVVNDFYQDEDLEDSIKQVDFNSSGCSNVFSAPTVSESLDFIREKGIYCGVYPFMWGYKGMAIVQDRHNPCTIEVEPLGTHPLAESALLDAVLDYLEKK</sequence>
<accession>A0A4Y8L6L2</accession>
<gene>
    <name evidence="1" type="ORF">E2605_07725</name>
</gene>
<organism evidence="1 2">
    <name type="scientific">Dysgonomonas capnocytophagoides</name>
    <dbReference type="NCBI Taxonomy" id="45254"/>
    <lineage>
        <taxon>Bacteria</taxon>
        <taxon>Pseudomonadati</taxon>
        <taxon>Bacteroidota</taxon>
        <taxon>Bacteroidia</taxon>
        <taxon>Bacteroidales</taxon>
        <taxon>Dysgonomonadaceae</taxon>
        <taxon>Dysgonomonas</taxon>
    </lineage>
</organism>
<dbReference type="Proteomes" id="UP000297861">
    <property type="component" value="Unassembled WGS sequence"/>
</dbReference>
<evidence type="ECO:0000313" key="1">
    <source>
        <dbReference type="EMBL" id="TFD96700.1"/>
    </source>
</evidence>
<dbReference type="AlphaFoldDB" id="A0A4Y8L6L2"/>
<evidence type="ECO:0000313" key="2">
    <source>
        <dbReference type="Proteomes" id="UP000297861"/>
    </source>
</evidence>
<keyword evidence="2" id="KW-1185">Reference proteome</keyword>
<reference evidence="1 2" key="1">
    <citation type="submission" date="2019-03" db="EMBL/GenBank/DDBJ databases">
        <title>San Antonio Military Medical Center submission to MRSN (WRAIR), pending publication.</title>
        <authorList>
            <person name="Blyth D.M."/>
            <person name="Mccarthy S.L."/>
            <person name="Schall S.E."/>
            <person name="Stam J.A."/>
            <person name="Ong A.C."/>
            <person name="Mcgann P.T."/>
        </authorList>
    </citation>
    <scope>NUCLEOTIDE SEQUENCE [LARGE SCALE GENOMIC DNA]</scope>
    <source>
        <strain evidence="1 2">MRSN571793</strain>
    </source>
</reference>